<dbReference type="EMBL" id="FNFU01000009">
    <property type="protein sequence ID" value="SDK62451.1"/>
    <property type="molecule type" value="Genomic_DNA"/>
</dbReference>
<feature type="domain" description="FAD dependent oxidoreductase" evidence="6">
    <location>
        <begin position="7"/>
        <end position="374"/>
    </location>
</feature>
<dbReference type="GO" id="GO:0050660">
    <property type="term" value="F:flavin adenine dinucleotide binding"/>
    <property type="evidence" value="ECO:0007669"/>
    <property type="project" value="InterPro"/>
</dbReference>
<comment type="catalytic activity">
    <reaction evidence="4">
        <text>glycine + O2 + H2O = glyoxylate + H2O2 + NH4(+)</text>
        <dbReference type="Rhea" id="RHEA:11532"/>
        <dbReference type="ChEBI" id="CHEBI:15377"/>
        <dbReference type="ChEBI" id="CHEBI:15379"/>
        <dbReference type="ChEBI" id="CHEBI:16240"/>
        <dbReference type="ChEBI" id="CHEBI:28938"/>
        <dbReference type="ChEBI" id="CHEBI:36655"/>
        <dbReference type="ChEBI" id="CHEBI:57305"/>
        <dbReference type="EC" id="1.4.3.19"/>
    </reaction>
</comment>
<dbReference type="GO" id="GO:0005737">
    <property type="term" value="C:cytoplasm"/>
    <property type="evidence" value="ECO:0007669"/>
    <property type="project" value="TreeGrafter"/>
</dbReference>
<sequence length="410" mass="42829">MAERAVDVVVIGAGIIGLGIAWTAARSGRTVTVLDPAPATGATYAAAGMLAPVSELHYQEEDLLELTLASAALYPAFVESLGVAAADAGYRTTRTITVGADAADRRSLADLREAQLRHGLAVEPLTIRAARAQEPLLSPQLSSAFNTPQDHQVDPRLLAHRLESAIGQAAAANHWTQEAFLRQNAAGLVHENPADASSRVVGVTLADGSTVTAGEVIVANGLAAARLGGLPDWLALPLRPVYGEILRLRVPEHLRPLLTATIRGLVRGLPVYLVPRSDGTVVLGATQREDGSAAVSAGGVHQLLRDAQVLVPAVAELELIEVTARARPGTPDNAPLLGRVARGPGRAAGDIPGLVIATGFFRHGVLLTPIAAEHCLHLLDGTADARWARFLPDRFSAHPVPAAQPEGVRP</sequence>
<keyword evidence="3" id="KW-0560">Oxidoreductase</keyword>
<dbReference type="Pfam" id="PF01266">
    <property type="entry name" value="DAO"/>
    <property type="match status" value="1"/>
</dbReference>
<keyword evidence="2" id="KW-0784">Thiamine biosynthesis</keyword>
<dbReference type="PANTHER" id="PTHR13847:SF289">
    <property type="entry name" value="GLYCINE OXIDASE"/>
    <property type="match status" value="1"/>
</dbReference>
<evidence type="ECO:0000256" key="5">
    <source>
        <dbReference type="ARBA" id="ARBA00050018"/>
    </source>
</evidence>
<dbReference type="Gene3D" id="3.50.50.60">
    <property type="entry name" value="FAD/NAD(P)-binding domain"/>
    <property type="match status" value="1"/>
</dbReference>
<protein>
    <recommendedName>
        <fullName evidence="5">glycine oxidase</fullName>
        <ecNumber evidence="5">1.4.3.19</ecNumber>
    </recommendedName>
</protein>
<dbReference type="Proteomes" id="UP000198701">
    <property type="component" value="Unassembled WGS sequence"/>
</dbReference>
<dbReference type="InterPro" id="IPR006076">
    <property type="entry name" value="FAD-dep_OxRdtase"/>
</dbReference>
<evidence type="ECO:0000259" key="6">
    <source>
        <dbReference type="Pfam" id="PF01266"/>
    </source>
</evidence>
<evidence type="ECO:0000313" key="8">
    <source>
        <dbReference type="Proteomes" id="UP000198701"/>
    </source>
</evidence>
<dbReference type="RefSeq" id="WP_092323448.1">
    <property type="nucleotide sequence ID" value="NZ_FNFU01000009.1"/>
</dbReference>
<keyword evidence="8" id="KW-1185">Reference proteome</keyword>
<organism evidence="7 8">
    <name type="scientific">Cryobacterium psychrotolerans</name>
    <dbReference type="NCBI Taxonomy" id="386301"/>
    <lineage>
        <taxon>Bacteria</taxon>
        <taxon>Bacillati</taxon>
        <taxon>Actinomycetota</taxon>
        <taxon>Actinomycetes</taxon>
        <taxon>Micrococcales</taxon>
        <taxon>Microbacteriaceae</taxon>
        <taxon>Cryobacterium</taxon>
    </lineage>
</organism>
<dbReference type="GO" id="GO:0043799">
    <property type="term" value="F:glycine oxidase activity"/>
    <property type="evidence" value="ECO:0007669"/>
    <property type="project" value="UniProtKB-EC"/>
</dbReference>
<evidence type="ECO:0000256" key="2">
    <source>
        <dbReference type="ARBA" id="ARBA00022977"/>
    </source>
</evidence>
<dbReference type="GO" id="GO:0009228">
    <property type="term" value="P:thiamine biosynthetic process"/>
    <property type="evidence" value="ECO:0007669"/>
    <property type="project" value="UniProtKB-KW"/>
</dbReference>
<dbReference type="Gene3D" id="3.30.9.10">
    <property type="entry name" value="D-Amino Acid Oxidase, subunit A, domain 2"/>
    <property type="match status" value="1"/>
</dbReference>
<evidence type="ECO:0000256" key="3">
    <source>
        <dbReference type="ARBA" id="ARBA00023002"/>
    </source>
</evidence>
<dbReference type="PANTHER" id="PTHR13847">
    <property type="entry name" value="SARCOSINE DEHYDROGENASE-RELATED"/>
    <property type="match status" value="1"/>
</dbReference>
<reference evidence="7 8" key="1">
    <citation type="submission" date="2016-10" db="EMBL/GenBank/DDBJ databases">
        <authorList>
            <person name="de Groot N.N."/>
        </authorList>
    </citation>
    <scope>NUCLEOTIDE SEQUENCE [LARGE SCALE GENOMIC DNA]</scope>
    <source>
        <strain evidence="7 8">CGMCC 1.5382</strain>
    </source>
</reference>
<dbReference type="InterPro" id="IPR036188">
    <property type="entry name" value="FAD/NAD-bd_sf"/>
</dbReference>
<dbReference type="OrthoDB" id="3214401at2"/>
<evidence type="ECO:0000256" key="1">
    <source>
        <dbReference type="ARBA" id="ARBA00004948"/>
    </source>
</evidence>
<evidence type="ECO:0000313" key="7">
    <source>
        <dbReference type="EMBL" id="SDK62451.1"/>
    </source>
</evidence>
<dbReference type="UniPathway" id="UPA00060"/>
<proteinExistence type="predicted"/>
<dbReference type="SUPFAM" id="SSF51905">
    <property type="entry name" value="FAD/NAD(P)-binding domain"/>
    <property type="match status" value="1"/>
</dbReference>
<evidence type="ECO:0000256" key="4">
    <source>
        <dbReference type="ARBA" id="ARBA00049872"/>
    </source>
</evidence>
<gene>
    <name evidence="7" type="ORF">SAMN05216282_1099</name>
</gene>
<dbReference type="InterPro" id="IPR012727">
    <property type="entry name" value="Gly_oxidase_ThiO"/>
</dbReference>
<dbReference type="GO" id="GO:0009229">
    <property type="term" value="P:thiamine diphosphate biosynthetic process"/>
    <property type="evidence" value="ECO:0007669"/>
    <property type="project" value="UniProtKB-UniPathway"/>
</dbReference>
<dbReference type="EC" id="1.4.3.19" evidence="5"/>
<dbReference type="AlphaFoldDB" id="A0A1G9DEZ6"/>
<accession>A0A1G9DEZ6</accession>
<name>A0A1G9DEZ6_9MICO</name>
<comment type="pathway">
    <text evidence="1">Cofactor biosynthesis; thiamine diphosphate biosynthesis.</text>
</comment>
<dbReference type="SUPFAM" id="SSF54373">
    <property type="entry name" value="FAD-linked reductases, C-terminal domain"/>
    <property type="match status" value="1"/>
</dbReference>
<dbReference type="STRING" id="386301.SAMN05216282_1099"/>
<dbReference type="NCBIfam" id="TIGR02352">
    <property type="entry name" value="thiamin_ThiO"/>
    <property type="match status" value="1"/>
</dbReference>